<sequence>MGWKRILGYLIYTIVLLLVYFLIVDTGTLLQEETGADGGPGLYVPLLYVIIGILLGLPILVRQFRSDGNWTISGAMIVFMGLPMLYFACYPLLAVHGPGFLTLASGSLNELLMSGRMQLPGIAVGFILMTCVYKEKTSGFGGRW</sequence>
<dbReference type="AlphaFoldDB" id="A0A2P6MM22"/>
<evidence type="ECO:0000313" key="2">
    <source>
        <dbReference type="EMBL" id="PRO67300.1"/>
    </source>
</evidence>
<evidence type="ECO:0000256" key="1">
    <source>
        <dbReference type="SAM" id="Phobius"/>
    </source>
</evidence>
<keyword evidence="3" id="KW-1185">Reference proteome</keyword>
<feature type="transmembrane region" description="Helical" evidence="1">
    <location>
        <begin position="113"/>
        <end position="133"/>
    </location>
</feature>
<dbReference type="Proteomes" id="UP000243650">
    <property type="component" value="Unassembled WGS sequence"/>
</dbReference>
<feature type="transmembrane region" description="Helical" evidence="1">
    <location>
        <begin position="73"/>
        <end position="93"/>
    </location>
</feature>
<gene>
    <name evidence="2" type="ORF">C6I21_01715</name>
</gene>
<name>A0A2P6MM22_ALKUR</name>
<organism evidence="2 3">
    <name type="scientific">Alkalicoccus urumqiensis</name>
    <name type="common">Bacillus urumqiensis</name>
    <dbReference type="NCBI Taxonomy" id="1548213"/>
    <lineage>
        <taxon>Bacteria</taxon>
        <taxon>Bacillati</taxon>
        <taxon>Bacillota</taxon>
        <taxon>Bacilli</taxon>
        <taxon>Bacillales</taxon>
        <taxon>Bacillaceae</taxon>
        <taxon>Alkalicoccus</taxon>
    </lineage>
</organism>
<feature type="transmembrane region" description="Helical" evidence="1">
    <location>
        <begin position="42"/>
        <end position="61"/>
    </location>
</feature>
<accession>A0A2P6MM22</accession>
<keyword evidence="1" id="KW-1133">Transmembrane helix</keyword>
<dbReference type="EMBL" id="PVNS01000001">
    <property type="protein sequence ID" value="PRO67300.1"/>
    <property type="molecule type" value="Genomic_DNA"/>
</dbReference>
<feature type="transmembrane region" description="Helical" evidence="1">
    <location>
        <begin position="7"/>
        <end position="30"/>
    </location>
</feature>
<keyword evidence="1" id="KW-0812">Transmembrane</keyword>
<comment type="caution">
    <text evidence="2">The sequence shown here is derived from an EMBL/GenBank/DDBJ whole genome shotgun (WGS) entry which is preliminary data.</text>
</comment>
<keyword evidence="1" id="KW-0472">Membrane</keyword>
<protein>
    <submittedName>
        <fullName evidence="2">Uncharacterized protein</fullName>
    </submittedName>
</protein>
<dbReference type="OrthoDB" id="2864457at2"/>
<reference evidence="2 3" key="1">
    <citation type="submission" date="2018-03" db="EMBL/GenBank/DDBJ databases">
        <title>Bacillus urumqiensis sp. nov., a moderately haloalkaliphilic bacterium isolated from a salt lake.</title>
        <authorList>
            <person name="Zhao B."/>
            <person name="Liao Z."/>
        </authorList>
    </citation>
    <scope>NUCLEOTIDE SEQUENCE [LARGE SCALE GENOMIC DNA]</scope>
    <source>
        <strain evidence="2 3">BZ-SZ-XJ18</strain>
    </source>
</reference>
<evidence type="ECO:0000313" key="3">
    <source>
        <dbReference type="Proteomes" id="UP000243650"/>
    </source>
</evidence>
<dbReference type="RefSeq" id="WP_105957683.1">
    <property type="nucleotide sequence ID" value="NZ_PVNS01000001.1"/>
</dbReference>
<proteinExistence type="predicted"/>